<comment type="catalytic activity">
    <reaction evidence="1">
        <text>[protein]-peptidylproline (omega=180) = [protein]-peptidylproline (omega=0)</text>
        <dbReference type="Rhea" id="RHEA:16237"/>
        <dbReference type="Rhea" id="RHEA-COMP:10747"/>
        <dbReference type="Rhea" id="RHEA-COMP:10748"/>
        <dbReference type="ChEBI" id="CHEBI:83833"/>
        <dbReference type="ChEBI" id="CHEBI:83834"/>
        <dbReference type="EC" id="5.2.1.8"/>
    </reaction>
</comment>
<comment type="similarity">
    <text evidence="3">Belongs to the FKBP-type PPIase family.</text>
</comment>
<dbReference type="Gene3D" id="3.10.50.40">
    <property type="match status" value="1"/>
</dbReference>
<sequence>MQVAKDTLVTILAKMYNLQGDLLESADELVYLHGHSDIFPVIEKSLEGKKPGDTVTVQLEPEEAFGDYDETALIIRPETDFEEGVEVGLSYTEIRGETLDRPYRVTDIADGVVVLDGNHPLAGIGLKFEITIKNVEAISKGAETIGTDDVVVPSFLQVADKPIGANTVDDSEEEAPA</sequence>
<evidence type="ECO:0000256" key="5">
    <source>
        <dbReference type="ARBA" id="ARBA00022490"/>
    </source>
</evidence>
<protein>
    <recommendedName>
        <fullName evidence="4">peptidylprolyl isomerase</fullName>
        <ecNumber evidence="4">5.2.1.8</ecNumber>
    </recommendedName>
</protein>
<dbReference type="AlphaFoldDB" id="A0A9D1II94"/>
<evidence type="ECO:0000313" key="10">
    <source>
        <dbReference type="Proteomes" id="UP000824083"/>
    </source>
</evidence>
<reference evidence="9" key="1">
    <citation type="submission" date="2020-10" db="EMBL/GenBank/DDBJ databases">
        <authorList>
            <person name="Gilroy R."/>
        </authorList>
    </citation>
    <scope>NUCLEOTIDE SEQUENCE</scope>
    <source>
        <strain evidence="9">7463</strain>
    </source>
</reference>
<dbReference type="Proteomes" id="UP000824083">
    <property type="component" value="Unassembled WGS sequence"/>
</dbReference>
<dbReference type="PANTHER" id="PTHR47861">
    <property type="entry name" value="FKBP-TYPE PEPTIDYL-PROLYL CIS-TRANS ISOMERASE SLYD"/>
    <property type="match status" value="1"/>
</dbReference>
<accession>A0A9D1II94</accession>
<keyword evidence="6" id="KW-0697">Rotamase</keyword>
<dbReference type="EC" id="5.2.1.8" evidence="4"/>
<dbReference type="EMBL" id="DVMY01000067">
    <property type="protein sequence ID" value="HIU37410.1"/>
    <property type="molecule type" value="Genomic_DNA"/>
</dbReference>
<evidence type="ECO:0000256" key="1">
    <source>
        <dbReference type="ARBA" id="ARBA00000971"/>
    </source>
</evidence>
<proteinExistence type="inferred from homology"/>
<evidence type="ECO:0000256" key="6">
    <source>
        <dbReference type="ARBA" id="ARBA00023110"/>
    </source>
</evidence>
<evidence type="ECO:0000256" key="4">
    <source>
        <dbReference type="ARBA" id="ARBA00013194"/>
    </source>
</evidence>
<comment type="subcellular location">
    <subcellularLocation>
        <location evidence="2">Cytoplasm</location>
    </subcellularLocation>
</comment>
<dbReference type="GO" id="GO:0005737">
    <property type="term" value="C:cytoplasm"/>
    <property type="evidence" value="ECO:0007669"/>
    <property type="project" value="UniProtKB-SubCell"/>
</dbReference>
<keyword evidence="5" id="KW-0963">Cytoplasm</keyword>
<comment type="caution">
    <text evidence="9">The sequence shown here is derived from an EMBL/GenBank/DDBJ whole genome shotgun (WGS) entry which is preliminary data.</text>
</comment>
<evidence type="ECO:0000256" key="3">
    <source>
        <dbReference type="ARBA" id="ARBA00006577"/>
    </source>
</evidence>
<dbReference type="SUPFAM" id="SSF54534">
    <property type="entry name" value="FKBP-like"/>
    <property type="match status" value="1"/>
</dbReference>
<dbReference type="GO" id="GO:0003755">
    <property type="term" value="F:peptidyl-prolyl cis-trans isomerase activity"/>
    <property type="evidence" value="ECO:0007669"/>
    <property type="project" value="UniProtKB-KW"/>
</dbReference>
<evidence type="ECO:0000256" key="8">
    <source>
        <dbReference type="ARBA" id="ARBA00023235"/>
    </source>
</evidence>
<evidence type="ECO:0000313" key="9">
    <source>
        <dbReference type="EMBL" id="HIU37410.1"/>
    </source>
</evidence>
<organism evidence="9 10">
    <name type="scientific">Candidatus Aphodousia faecigallinarum</name>
    <dbReference type="NCBI Taxonomy" id="2840677"/>
    <lineage>
        <taxon>Bacteria</taxon>
        <taxon>Pseudomonadati</taxon>
        <taxon>Pseudomonadota</taxon>
        <taxon>Betaproteobacteria</taxon>
        <taxon>Burkholderiales</taxon>
        <taxon>Sutterellaceae</taxon>
        <taxon>Sutterellaceae incertae sedis</taxon>
        <taxon>Candidatus Aphodousia</taxon>
    </lineage>
</organism>
<reference evidence="9" key="2">
    <citation type="journal article" date="2021" name="PeerJ">
        <title>Extensive microbial diversity within the chicken gut microbiome revealed by metagenomics and culture.</title>
        <authorList>
            <person name="Gilroy R."/>
            <person name="Ravi A."/>
            <person name="Getino M."/>
            <person name="Pursley I."/>
            <person name="Horton D.L."/>
            <person name="Alikhan N.F."/>
            <person name="Baker D."/>
            <person name="Gharbi K."/>
            <person name="Hall N."/>
            <person name="Watson M."/>
            <person name="Adriaenssens E.M."/>
            <person name="Foster-Nyarko E."/>
            <person name="Jarju S."/>
            <person name="Secka A."/>
            <person name="Antonio M."/>
            <person name="Oren A."/>
            <person name="Chaudhuri R.R."/>
            <person name="La Ragione R."/>
            <person name="Hildebrand F."/>
            <person name="Pallen M.J."/>
        </authorList>
    </citation>
    <scope>NUCLEOTIDE SEQUENCE</scope>
    <source>
        <strain evidence="9">7463</strain>
    </source>
</reference>
<keyword evidence="8" id="KW-0413">Isomerase</keyword>
<evidence type="ECO:0000256" key="2">
    <source>
        <dbReference type="ARBA" id="ARBA00004496"/>
    </source>
</evidence>
<gene>
    <name evidence="9" type="ORF">IAC56_03960</name>
</gene>
<keyword evidence="7" id="KW-0143">Chaperone</keyword>
<dbReference type="PANTHER" id="PTHR47861:SF3">
    <property type="entry name" value="FKBP-TYPE PEPTIDYL-PROLYL CIS-TRANS ISOMERASE SLYD"/>
    <property type="match status" value="1"/>
</dbReference>
<name>A0A9D1II94_9BURK</name>
<dbReference type="InterPro" id="IPR046357">
    <property type="entry name" value="PPIase_dom_sf"/>
</dbReference>
<evidence type="ECO:0000256" key="7">
    <source>
        <dbReference type="ARBA" id="ARBA00023186"/>
    </source>
</evidence>